<evidence type="ECO:0000313" key="4">
    <source>
        <dbReference type="EMBL" id="QYO76765.1"/>
    </source>
</evidence>
<feature type="coiled-coil region" evidence="1">
    <location>
        <begin position="198"/>
        <end position="225"/>
    </location>
</feature>
<proteinExistence type="predicted"/>
<feature type="region of interest" description="Disordered" evidence="2">
    <location>
        <begin position="1"/>
        <end position="78"/>
    </location>
</feature>
<name>A0ABX8WCU9_9HYPH</name>
<reference evidence="4 5" key="1">
    <citation type="submission" date="2021-08" db="EMBL/GenBank/DDBJ databases">
        <title>Devosia salina sp. nov., isolated from the South China Sea sediment.</title>
        <authorList>
            <person name="Zhou Z."/>
        </authorList>
    </citation>
    <scope>NUCLEOTIDE SEQUENCE [LARGE SCALE GENOMIC DNA]</scope>
    <source>
        <strain evidence="4 5">SCS-3</strain>
    </source>
</reference>
<evidence type="ECO:0000256" key="3">
    <source>
        <dbReference type="SAM" id="Phobius"/>
    </source>
</evidence>
<dbReference type="RefSeq" id="WP_220305230.1">
    <property type="nucleotide sequence ID" value="NZ_CP080590.1"/>
</dbReference>
<evidence type="ECO:0000313" key="5">
    <source>
        <dbReference type="Proteomes" id="UP000825799"/>
    </source>
</evidence>
<keyword evidence="3" id="KW-1133">Transmembrane helix</keyword>
<keyword evidence="3" id="KW-0472">Membrane</keyword>
<dbReference type="EMBL" id="CP080590">
    <property type="protein sequence ID" value="QYO76765.1"/>
    <property type="molecule type" value="Genomic_DNA"/>
</dbReference>
<keyword evidence="5" id="KW-1185">Reference proteome</keyword>
<gene>
    <name evidence="4" type="ORF">K1X15_19690</name>
</gene>
<dbReference type="Gene3D" id="1.10.287.1490">
    <property type="match status" value="1"/>
</dbReference>
<keyword evidence="3" id="KW-0812">Transmembrane</keyword>
<sequence length="403" mass="41094">MADTTGKETPSTDPKPAGKSGPVKPPVLEGTARPSGNGKPGDSASPGKAAPGTADKPASAPTPKPRTEGTTDGRGSNPWLAGLVGGVLGLGAAYGLAWFGLWPQPPQVAPQADPRLAQFATAIPELETVTNTVQDELSTLTSRVGSLEQVRSEAAAVPTTDPALAEQVQSLSARLDELAAAPAGTSDAEALTGFKAELERLGAEIAGANTQLAQTQEQLAALSQDADDNAGTEAATVRLPLIFSSLESAFAAGRPFETELAALRQALPETIVPEAIAGRAAGGLPRPDTVERQLVAALPDMLAGRPANADANWQDATADWFRGLIAMRPAGAVEGDGPDATIARLEAAVARRDFTAAQTELQALPESMRNAAGSVAADIESLAAAETFLGQLRTQLLAGENGA</sequence>
<evidence type="ECO:0000256" key="2">
    <source>
        <dbReference type="SAM" id="MobiDB-lite"/>
    </source>
</evidence>
<evidence type="ECO:0008006" key="6">
    <source>
        <dbReference type="Google" id="ProtNLM"/>
    </source>
</evidence>
<protein>
    <recommendedName>
        <fullName evidence="6">Inner membrane protein</fullName>
    </recommendedName>
</protein>
<evidence type="ECO:0000256" key="1">
    <source>
        <dbReference type="SAM" id="Coils"/>
    </source>
</evidence>
<keyword evidence="1" id="KW-0175">Coiled coil</keyword>
<feature type="transmembrane region" description="Helical" evidence="3">
    <location>
        <begin position="79"/>
        <end position="102"/>
    </location>
</feature>
<accession>A0ABX8WCU9</accession>
<organism evidence="4 5">
    <name type="scientific">Devosia salina</name>
    <dbReference type="NCBI Taxonomy" id="2860336"/>
    <lineage>
        <taxon>Bacteria</taxon>
        <taxon>Pseudomonadati</taxon>
        <taxon>Pseudomonadota</taxon>
        <taxon>Alphaproteobacteria</taxon>
        <taxon>Hyphomicrobiales</taxon>
        <taxon>Devosiaceae</taxon>
        <taxon>Devosia</taxon>
    </lineage>
</organism>
<dbReference type="Proteomes" id="UP000825799">
    <property type="component" value="Chromosome"/>
</dbReference>